<evidence type="ECO:0000256" key="3">
    <source>
        <dbReference type="ARBA" id="ARBA00023125"/>
    </source>
</evidence>
<dbReference type="EMBL" id="VEPZ02001731">
    <property type="protein sequence ID" value="KAE8660748.1"/>
    <property type="molecule type" value="Genomic_DNA"/>
</dbReference>
<dbReference type="AlphaFoldDB" id="A0A6A2WM04"/>
<dbReference type="SMART" id="SM00353">
    <property type="entry name" value="HLH"/>
    <property type="match status" value="1"/>
</dbReference>
<evidence type="ECO:0000256" key="2">
    <source>
        <dbReference type="ARBA" id="ARBA00023015"/>
    </source>
</evidence>
<name>A0A6A2WM04_HIBSY</name>
<keyword evidence="2" id="KW-0805">Transcription regulation</keyword>
<feature type="domain" description="BHLH" evidence="7">
    <location>
        <begin position="43"/>
        <end position="92"/>
    </location>
</feature>
<comment type="caution">
    <text evidence="8">The sequence shown here is derived from an EMBL/GenBank/DDBJ whole genome shotgun (WGS) entry which is preliminary data.</text>
</comment>
<dbReference type="GO" id="GO:0048766">
    <property type="term" value="P:root hair initiation"/>
    <property type="evidence" value="ECO:0007669"/>
    <property type="project" value="UniProtKB-ARBA"/>
</dbReference>
<feature type="compositionally biased region" description="Basic residues" evidence="6">
    <location>
        <begin position="28"/>
        <end position="41"/>
    </location>
</feature>
<dbReference type="PANTHER" id="PTHR45914:SF59">
    <property type="entry name" value="TRANSCRIPTION FACTOR BHLH83-LIKE"/>
    <property type="match status" value="1"/>
</dbReference>
<dbReference type="InterPro" id="IPR009003">
    <property type="entry name" value="Peptidase_S1_PA"/>
</dbReference>
<dbReference type="PANTHER" id="PTHR45914">
    <property type="entry name" value="TRANSCRIPTION FACTOR HEC3-RELATED"/>
    <property type="match status" value="1"/>
</dbReference>
<evidence type="ECO:0000256" key="6">
    <source>
        <dbReference type="SAM" id="MobiDB-lite"/>
    </source>
</evidence>
<protein>
    <submittedName>
        <fullName evidence="8">BHLH139 protein</fullName>
    </submittedName>
</protein>
<dbReference type="FunFam" id="4.10.280.10:FF:000046">
    <property type="entry name" value="Transcription factor bHLH83"/>
    <property type="match status" value="1"/>
</dbReference>
<dbReference type="CDD" id="cd11454">
    <property type="entry name" value="bHLH_AtIND_like"/>
    <property type="match status" value="1"/>
</dbReference>
<dbReference type="GO" id="GO:0003700">
    <property type="term" value="F:DNA-binding transcription factor activity"/>
    <property type="evidence" value="ECO:0007669"/>
    <property type="project" value="InterPro"/>
</dbReference>
<proteinExistence type="predicted"/>
<dbReference type="GO" id="GO:0046983">
    <property type="term" value="F:protein dimerization activity"/>
    <property type="evidence" value="ECO:0007669"/>
    <property type="project" value="InterPro"/>
</dbReference>
<comment type="subcellular location">
    <subcellularLocation>
        <location evidence="1">Nucleus</location>
    </subcellularLocation>
</comment>
<dbReference type="GO" id="GO:0005634">
    <property type="term" value="C:nucleus"/>
    <property type="evidence" value="ECO:0007669"/>
    <property type="project" value="UniProtKB-SubCell"/>
</dbReference>
<dbReference type="InterPro" id="IPR043504">
    <property type="entry name" value="Peptidase_S1_PA_chymotrypsin"/>
</dbReference>
<organism evidence="8 9">
    <name type="scientific">Hibiscus syriacus</name>
    <name type="common">Rose of Sharon</name>
    <dbReference type="NCBI Taxonomy" id="106335"/>
    <lineage>
        <taxon>Eukaryota</taxon>
        <taxon>Viridiplantae</taxon>
        <taxon>Streptophyta</taxon>
        <taxon>Embryophyta</taxon>
        <taxon>Tracheophyta</taxon>
        <taxon>Spermatophyta</taxon>
        <taxon>Magnoliopsida</taxon>
        <taxon>eudicotyledons</taxon>
        <taxon>Gunneridae</taxon>
        <taxon>Pentapetalae</taxon>
        <taxon>rosids</taxon>
        <taxon>malvids</taxon>
        <taxon>Malvales</taxon>
        <taxon>Malvaceae</taxon>
        <taxon>Malvoideae</taxon>
        <taxon>Hibiscus</taxon>
    </lineage>
</organism>
<dbReference type="PROSITE" id="PS50888">
    <property type="entry name" value="BHLH"/>
    <property type="match status" value="1"/>
</dbReference>
<dbReference type="InterPro" id="IPR036638">
    <property type="entry name" value="HLH_DNA-bd_sf"/>
</dbReference>
<evidence type="ECO:0000259" key="7">
    <source>
        <dbReference type="PROSITE" id="PS50888"/>
    </source>
</evidence>
<dbReference type="SUPFAM" id="SSF50494">
    <property type="entry name" value="Trypsin-like serine proteases"/>
    <property type="match status" value="1"/>
</dbReference>
<dbReference type="Proteomes" id="UP000436088">
    <property type="component" value="Unassembled WGS sequence"/>
</dbReference>
<reference evidence="8" key="1">
    <citation type="submission" date="2019-09" db="EMBL/GenBank/DDBJ databases">
        <title>Draft genome information of white flower Hibiscus syriacus.</title>
        <authorList>
            <person name="Kim Y.-M."/>
        </authorList>
    </citation>
    <scope>NUCLEOTIDE SEQUENCE [LARGE SCALE GENOMIC DNA]</scope>
    <source>
        <strain evidence="8">YM2019G1</strain>
    </source>
</reference>
<evidence type="ECO:0000256" key="4">
    <source>
        <dbReference type="ARBA" id="ARBA00023163"/>
    </source>
</evidence>
<evidence type="ECO:0000313" key="8">
    <source>
        <dbReference type="EMBL" id="KAE8660748.1"/>
    </source>
</evidence>
<dbReference type="Gene3D" id="2.40.10.10">
    <property type="entry name" value="Trypsin-like serine proteases"/>
    <property type="match status" value="1"/>
</dbReference>
<dbReference type="InterPro" id="IPR045843">
    <property type="entry name" value="IND-like"/>
</dbReference>
<dbReference type="SUPFAM" id="SSF47459">
    <property type="entry name" value="HLH, helix-loop-helix DNA-binding domain"/>
    <property type="match status" value="1"/>
</dbReference>
<dbReference type="InterPro" id="IPR011598">
    <property type="entry name" value="bHLH_dom"/>
</dbReference>
<dbReference type="GO" id="GO:0003677">
    <property type="term" value="F:DNA binding"/>
    <property type="evidence" value="ECO:0007669"/>
    <property type="project" value="UniProtKB-KW"/>
</dbReference>
<evidence type="ECO:0000256" key="1">
    <source>
        <dbReference type="ARBA" id="ARBA00004123"/>
    </source>
</evidence>
<sequence>MIVSFTIPPDLTIDEIGCRGKSNEALKKQRTNGAKKGKKRSPPSQDPRSIAAKNRRERISERLKILQELVPNGSKVDLVTMLEKAVSYVKFLQLQVKRIGSETSMRLESTIKEKLSLDIDPPLRENLATADDWRNALNKVVPAVLVLRTTACRAFDTEPADTSYATGFVVDKRRGIILTNRHVVKPGRLPSTLNFFI</sequence>
<evidence type="ECO:0000256" key="5">
    <source>
        <dbReference type="ARBA" id="ARBA00023242"/>
    </source>
</evidence>
<keyword evidence="4" id="KW-0804">Transcription</keyword>
<keyword evidence="9" id="KW-1185">Reference proteome</keyword>
<keyword evidence="3" id="KW-0238">DNA-binding</keyword>
<gene>
    <name evidence="8" type="ORF">F3Y22_tig00116951pilonHSYRG00765</name>
</gene>
<feature type="region of interest" description="Disordered" evidence="6">
    <location>
        <begin position="22"/>
        <end position="54"/>
    </location>
</feature>
<dbReference type="Gene3D" id="4.10.280.10">
    <property type="entry name" value="Helix-loop-helix DNA-binding domain"/>
    <property type="match status" value="1"/>
</dbReference>
<dbReference type="Pfam" id="PF00010">
    <property type="entry name" value="HLH"/>
    <property type="match status" value="1"/>
</dbReference>
<keyword evidence="5" id="KW-0539">Nucleus</keyword>
<accession>A0A6A2WM04</accession>
<evidence type="ECO:0000313" key="9">
    <source>
        <dbReference type="Proteomes" id="UP000436088"/>
    </source>
</evidence>